<gene>
    <name evidence="2" type="ORF">SAMN05216175_102414</name>
</gene>
<dbReference type="InterPro" id="IPR041519">
    <property type="entry name" value="HEPN_RiboL-PSP"/>
</dbReference>
<evidence type="ECO:0000313" key="3">
    <source>
        <dbReference type="Proteomes" id="UP000198623"/>
    </source>
</evidence>
<dbReference type="OrthoDB" id="4111339at2"/>
<dbReference type="Proteomes" id="UP000198623">
    <property type="component" value="Unassembled WGS sequence"/>
</dbReference>
<evidence type="ECO:0000259" key="1">
    <source>
        <dbReference type="Pfam" id="PF18735"/>
    </source>
</evidence>
<keyword evidence="3" id="KW-1185">Reference proteome</keyword>
<feature type="domain" description="RiboL-PSP-HEPN" evidence="1">
    <location>
        <begin position="17"/>
        <end position="206"/>
    </location>
</feature>
<evidence type="ECO:0000313" key="2">
    <source>
        <dbReference type="EMBL" id="SFG01362.1"/>
    </source>
</evidence>
<accession>A0A1I2NC94</accession>
<sequence length="216" mass="24925">MATIRTKEDLVDKIGQDHVWRLREISELKNLIQEPTISKIRKRVLCRSGIALLYAHWEGFVKKSGTYFLEYIAAQRHTISELKSNFVTLLVRGKIDKASESNKYSAFDEVTRYIIDNQSTRAKIPTKNVVETQSNLSTNVLKEIMWCLGLDYSFYESKEKLIDLMLVGRRNYVAHGEALEIESDDFVEMIDEVLGLMNIFKNQLENSCLTESYKAA</sequence>
<dbReference type="STRING" id="1045558.SAMN05216175_102414"/>
<protein>
    <recommendedName>
        <fullName evidence="1">RiboL-PSP-HEPN domain-containing protein</fullName>
    </recommendedName>
</protein>
<proteinExistence type="predicted"/>
<dbReference type="EMBL" id="FOOU01000002">
    <property type="protein sequence ID" value="SFG01362.1"/>
    <property type="molecule type" value="Genomic_DNA"/>
</dbReference>
<dbReference type="Pfam" id="PF18735">
    <property type="entry name" value="HEPN_RiboL-PSP"/>
    <property type="match status" value="1"/>
</dbReference>
<dbReference type="RefSeq" id="WP_090725198.1">
    <property type="nucleotide sequence ID" value="NZ_FOOU01000002.1"/>
</dbReference>
<organism evidence="2 3">
    <name type="scientific">Neptunomonas qingdaonensis</name>
    <dbReference type="NCBI Taxonomy" id="1045558"/>
    <lineage>
        <taxon>Bacteria</taxon>
        <taxon>Pseudomonadati</taxon>
        <taxon>Pseudomonadota</taxon>
        <taxon>Gammaproteobacteria</taxon>
        <taxon>Oceanospirillales</taxon>
        <taxon>Oceanospirillaceae</taxon>
        <taxon>Neptunomonas</taxon>
    </lineage>
</organism>
<dbReference type="AlphaFoldDB" id="A0A1I2NC94"/>
<name>A0A1I2NC94_9GAMM</name>
<reference evidence="3" key="1">
    <citation type="submission" date="2016-10" db="EMBL/GenBank/DDBJ databases">
        <authorList>
            <person name="Varghese N."/>
            <person name="Submissions S."/>
        </authorList>
    </citation>
    <scope>NUCLEOTIDE SEQUENCE [LARGE SCALE GENOMIC DNA]</scope>
    <source>
        <strain evidence="3">CGMCC 1.10971</strain>
    </source>
</reference>